<dbReference type="RefSeq" id="XP_046078554.1">
    <property type="nucleotide sequence ID" value="XM_046214990.1"/>
</dbReference>
<dbReference type="EMBL" id="JAJTJA010000001">
    <property type="protein sequence ID" value="KAH8705933.1"/>
    <property type="molecule type" value="Genomic_DNA"/>
</dbReference>
<keyword evidence="3" id="KW-1185">Reference proteome</keyword>
<feature type="domain" description="LYR motif-containing protein Cup1-like N-terminal" evidence="1">
    <location>
        <begin position="16"/>
        <end position="117"/>
    </location>
</feature>
<dbReference type="InterPro" id="IPR046896">
    <property type="entry name" value="Cup1-like_N"/>
</dbReference>
<proteinExistence type="predicted"/>
<dbReference type="CDD" id="cd20273">
    <property type="entry name" value="Complex1_LYR_unchar"/>
    <property type="match status" value="1"/>
</dbReference>
<dbReference type="AlphaFoldDB" id="A0AAD4L1P9"/>
<sequence>MPVTLLAPPEAWRHMLRATLRECTYLPDPIAKSYMRQYTLDRYRNKIAFFRSRENHDPTPSVRTENNGTSVERQIRLRRSAKSLLSLLKRANEGYKRPLERVLMLSYGRIGAKKYKLFSAFLRETGMSKQLVTDKDVREILAKDGGHKFSDNWQPPPALVSLLKTQQQSSKELLSDRTTRFRVTAQVKIPELTTCLKPTPKRRRERIRQQWYNRSKFGILLPLDAAEMEILYRLLHGTFPWKAPVRRKKITQPCPADEKISPLESLLFDGPQKGVSFDSYVVERPHRVTRRFMQRIWEKIYHRTPLVQNTAKGPRYTFPVHRRAPRLTLAVKDEEVRDLFDGVDENGRLKNA</sequence>
<evidence type="ECO:0000313" key="2">
    <source>
        <dbReference type="EMBL" id="KAH8705933.1"/>
    </source>
</evidence>
<evidence type="ECO:0000259" key="1">
    <source>
        <dbReference type="Pfam" id="PF20263"/>
    </source>
</evidence>
<comment type="caution">
    <text evidence="2">The sequence shown here is derived from an EMBL/GenBank/DDBJ whole genome shotgun (WGS) entry which is preliminary data.</text>
</comment>
<reference evidence="2" key="1">
    <citation type="submission" date="2021-12" db="EMBL/GenBank/DDBJ databases">
        <title>Convergent genome expansion in fungi linked to evolution of root-endophyte symbiosis.</title>
        <authorList>
            <consortium name="DOE Joint Genome Institute"/>
            <person name="Ke Y.-H."/>
            <person name="Bonito G."/>
            <person name="Liao H.-L."/>
            <person name="Looney B."/>
            <person name="Rojas-Flechas A."/>
            <person name="Nash J."/>
            <person name="Hameed K."/>
            <person name="Schadt C."/>
            <person name="Martin F."/>
            <person name="Crous P.W."/>
            <person name="Miettinen O."/>
            <person name="Magnuson J.K."/>
            <person name="Labbe J."/>
            <person name="Jacobson D."/>
            <person name="Doktycz M.J."/>
            <person name="Veneault-Fourrey C."/>
            <person name="Kuo A."/>
            <person name="Mondo S."/>
            <person name="Calhoun S."/>
            <person name="Riley R."/>
            <person name="Ohm R."/>
            <person name="LaButti K."/>
            <person name="Andreopoulos B."/>
            <person name="Pangilinan J."/>
            <person name="Nolan M."/>
            <person name="Tritt A."/>
            <person name="Clum A."/>
            <person name="Lipzen A."/>
            <person name="Daum C."/>
            <person name="Barry K."/>
            <person name="Grigoriev I.V."/>
            <person name="Vilgalys R."/>
        </authorList>
    </citation>
    <scope>NUCLEOTIDE SEQUENCE</scope>
    <source>
        <strain evidence="2">PMI_201</strain>
    </source>
</reference>
<evidence type="ECO:0000313" key="3">
    <source>
        <dbReference type="Proteomes" id="UP001201262"/>
    </source>
</evidence>
<dbReference type="Proteomes" id="UP001201262">
    <property type="component" value="Unassembled WGS sequence"/>
</dbReference>
<dbReference type="GeneID" id="70245277"/>
<gene>
    <name evidence="2" type="ORF">BGW36DRAFT_368404</name>
</gene>
<protein>
    <recommendedName>
        <fullName evidence="1">LYR motif-containing protein Cup1-like N-terminal domain-containing protein</fullName>
    </recommendedName>
</protein>
<name>A0AAD4L1P9_9EURO</name>
<dbReference type="Pfam" id="PF20263">
    <property type="entry name" value="LYRM2-like"/>
    <property type="match status" value="1"/>
</dbReference>
<accession>A0AAD4L1P9</accession>
<organism evidence="2 3">
    <name type="scientific">Talaromyces proteolyticus</name>
    <dbReference type="NCBI Taxonomy" id="1131652"/>
    <lineage>
        <taxon>Eukaryota</taxon>
        <taxon>Fungi</taxon>
        <taxon>Dikarya</taxon>
        <taxon>Ascomycota</taxon>
        <taxon>Pezizomycotina</taxon>
        <taxon>Eurotiomycetes</taxon>
        <taxon>Eurotiomycetidae</taxon>
        <taxon>Eurotiales</taxon>
        <taxon>Trichocomaceae</taxon>
        <taxon>Talaromyces</taxon>
        <taxon>Talaromyces sect. Bacilispori</taxon>
    </lineage>
</organism>